<dbReference type="RefSeq" id="WP_020876791.1">
    <property type="nucleotide sequence ID" value="NZ_ATHJ01000081.1"/>
</dbReference>
<gene>
    <name evidence="3" type="ORF">dsmv_2360</name>
</gene>
<dbReference type="eggNOG" id="COG0389">
    <property type="taxonomic scope" value="Bacteria"/>
</dbReference>
<evidence type="ECO:0000313" key="3">
    <source>
        <dbReference type="EMBL" id="EPR40764.1"/>
    </source>
</evidence>
<reference evidence="3 4" key="1">
    <citation type="journal article" date="2013" name="Genome Announc.">
        <title>Draft genome sequences for three mercury-methylating, sulfate-reducing bacteria.</title>
        <authorList>
            <person name="Brown S.D."/>
            <person name="Hurt R.A.Jr."/>
            <person name="Gilmour C.C."/>
            <person name="Elias D.A."/>
        </authorList>
    </citation>
    <scope>NUCLEOTIDE SEQUENCE [LARGE SCALE GENOMIC DNA]</scope>
    <source>
        <strain evidence="3 4">DSM 2059</strain>
    </source>
</reference>
<evidence type="ECO:0000313" key="4">
    <source>
        <dbReference type="Proteomes" id="UP000014977"/>
    </source>
</evidence>
<dbReference type="GO" id="GO:0003684">
    <property type="term" value="F:damaged DNA binding"/>
    <property type="evidence" value="ECO:0007669"/>
    <property type="project" value="InterPro"/>
</dbReference>
<dbReference type="SUPFAM" id="SSF56672">
    <property type="entry name" value="DNA/RNA polymerases"/>
    <property type="match status" value="1"/>
</dbReference>
<dbReference type="PROSITE" id="PS50173">
    <property type="entry name" value="UMUC"/>
    <property type="match status" value="1"/>
</dbReference>
<dbReference type="GO" id="GO:0005829">
    <property type="term" value="C:cytosol"/>
    <property type="evidence" value="ECO:0007669"/>
    <property type="project" value="TreeGrafter"/>
</dbReference>
<dbReference type="Pfam" id="PF11799">
    <property type="entry name" value="IMS_C"/>
    <property type="match status" value="1"/>
</dbReference>
<comment type="caution">
    <text evidence="3">The sequence shown here is derived from an EMBL/GenBank/DDBJ whole genome shotgun (WGS) entry which is preliminary data.</text>
</comment>
<organism evidence="3 4">
    <name type="scientific">Desulfococcus multivorans DSM 2059</name>
    <dbReference type="NCBI Taxonomy" id="1121405"/>
    <lineage>
        <taxon>Bacteria</taxon>
        <taxon>Pseudomonadati</taxon>
        <taxon>Thermodesulfobacteriota</taxon>
        <taxon>Desulfobacteria</taxon>
        <taxon>Desulfobacterales</taxon>
        <taxon>Desulfococcaceae</taxon>
        <taxon>Desulfococcus</taxon>
    </lineage>
</organism>
<dbReference type="Gene3D" id="3.40.1170.60">
    <property type="match status" value="1"/>
</dbReference>
<evidence type="ECO:0000256" key="1">
    <source>
        <dbReference type="ARBA" id="ARBA00010945"/>
    </source>
</evidence>
<comment type="similarity">
    <text evidence="1">Belongs to the DNA polymerase type-Y family.</text>
</comment>
<dbReference type="Gene3D" id="3.30.70.270">
    <property type="match status" value="1"/>
</dbReference>
<dbReference type="AlphaFoldDB" id="S7V2S7"/>
<evidence type="ECO:0000259" key="2">
    <source>
        <dbReference type="PROSITE" id="PS50173"/>
    </source>
</evidence>
<feature type="domain" description="UmuC" evidence="2">
    <location>
        <begin position="5"/>
        <end position="186"/>
    </location>
</feature>
<dbReference type="GO" id="GO:0009432">
    <property type="term" value="P:SOS response"/>
    <property type="evidence" value="ECO:0007669"/>
    <property type="project" value="TreeGrafter"/>
</dbReference>
<dbReference type="EMBL" id="ATHJ01000081">
    <property type="protein sequence ID" value="EPR40764.1"/>
    <property type="molecule type" value="Genomic_DNA"/>
</dbReference>
<dbReference type="Pfam" id="PF00817">
    <property type="entry name" value="IMS"/>
    <property type="match status" value="1"/>
</dbReference>
<dbReference type="InterPro" id="IPR043502">
    <property type="entry name" value="DNA/RNA_pol_sf"/>
</dbReference>
<dbReference type="PANTHER" id="PTHR11076">
    <property type="entry name" value="DNA REPAIR POLYMERASE UMUC / TRANSFERASE FAMILY MEMBER"/>
    <property type="match status" value="1"/>
</dbReference>
<dbReference type="PANTHER" id="PTHR11076:SF33">
    <property type="entry name" value="DNA POLYMERASE KAPPA"/>
    <property type="match status" value="1"/>
</dbReference>
<accession>S7V2S7</accession>
<proteinExistence type="inferred from homology"/>
<dbReference type="GO" id="GO:0003887">
    <property type="term" value="F:DNA-directed DNA polymerase activity"/>
    <property type="evidence" value="ECO:0007669"/>
    <property type="project" value="UniProtKB-KW"/>
</dbReference>
<dbReference type="InterPro" id="IPR017961">
    <property type="entry name" value="DNA_pol_Y-fam_little_finger"/>
</dbReference>
<dbReference type="InterPro" id="IPR001126">
    <property type="entry name" value="UmuC"/>
</dbReference>
<protein>
    <submittedName>
        <fullName evidence="3">UMUC domain protein DNA-repair protein</fullName>
    </submittedName>
</protein>
<dbReference type="STRING" id="897.B2D07_01315"/>
<name>S7V2S7_DESML</name>
<dbReference type="Proteomes" id="UP000014977">
    <property type="component" value="Unassembled WGS sequence"/>
</dbReference>
<keyword evidence="4" id="KW-1185">Reference proteome</keyword>
<dbReference type="InterPro" id="IPR036775">
    <property type="entry name" value="DNA_pol_Y-fam_lit_finger_sf"/>
</dbReference>
<dbReference type="InterPro" id="IPR050116">
    <property type="entry name" value="DNA_polymerase-Y"/>
</dbReference>
<dbReference type="Gene3D" id="3.30.1490.100">
    <property type="entry name" value="DNA polymerase, Y-family, little finger domain"/>
    <property type="match status" value="1"/>
</dbReference>
<dbReference type="OrthoDB" id="9808813at2"/>
<dbReference type="GO" id="GO:0042276">
    <property type="term" value="P:error-prone translesion synthesis"/>
    <property type="evidence" value="ECO:0007669"/>
    <property type="project" value="TreeGrafter"/>
</dbReference>
<sequence>MDRAVIHLNVADFAVSVERLIDAQLRGRPVIVAPGDTRAAVYDMSDEAFRAGVRKGMSLARAVRICRRAVVLPPRPSRYEQAMTAVCRLARPFSPLIESGGNDGHLFVDVTASGRYLGPPVDMAWRMQREIRRRLDLDPIWAVASNKLTAKAATRTVKPAGEAIVGGGEEADFLAPLPLGLLPGITPSDLVRFRDFNFDRVADAQALDADQMQVAFGRRGRIFHDLVRGVDPSPVAHMNQRPPRVAAAHAFGGDTNDDRILDAALYGLVETAGTALRERRMTARRIGVILDYADGVRCARRQASAVGTADDPALYALARGAFGLARVRRVRIRHMSLVCDRLVFPSGQMSLFDDGGSLRQARLGAALDAIRRRFGRDAVRMGRTLPV</sequence>
<dbReference type="InterPro" id="IPR043128">
    <property type="entry name" value="Rev_trsase/Diguanyl_cyclase"/>
</dbReference>
<dbReference type="GO" id="GO:0006281">
    <property type="term" value="P:DNA repair"/>
    <property type="evidence" value="ECO:0007669"/>
    <property type="project" value="InterPro"/>
</dbReference>